<dbReference type="InterPro" id="IPR007863">
    <property type="entry name" value="Peptidase_M16_C"/>
</dbReference>
<proteinExistence type="inferred from homology"/>
<feature type="domain" description="Peptidase M16 N-terminal" evidence="3">
    <location>
        <begin position="62"/>
        <end position="207"/>
    </location>
</feature>
<feature type="compositionally biased region" description="Low complexity" evidence="2">
    <location>
        <begin position="298"/>
        <end position="308"/>
    </location>
</feature>
<evidence type="ECO:0000259" key="3">
    <source>
        <dbReference type="Pfam" id="PF00675"/>
    </source>
</evidence>
<dbReference type="Pfam" id="PF00675">
    <property type="entry name" value="Peptidase_M16"/>
    <property type="match status" value="2"/>
</dbReference>
<feature type="domain" description="Peptidase M16 N-terminal" evidence="3">
    <location>
        <begin position="548"/>
        <end position="662"/>
    </location>
</feature>
<evidence type="ECO:0000313" key="5">
    <source>
        <dbReference type="EMBL" id="NMF64227.1"/>
    </source>
</evidence>
<evidence type="ECO:0000259" key="4">
    <source>
        <dbReference type="Pfam" id="PF05193"/>
    </source>
</evidence>
<dbReference type="PANTHER" id="PTHR11851">
    <property type="entry name" value="METALLOPROTEASE"/>
    <property type="match status" value="1"/>
</dbReference>
<feature type="domain" description="Peptidase M16 C-terminal" evidence="4">
    <location>
        <begin position="700"/>
        <end position="879"/>
    </location>
</feature>
<dbReference type="InterPro" id="IPR011249">
    <property type="entry name" value="Metalloenz_LuxS/M16"/>
</dbReference>
<dbReference type="InterPro" id="IPR011765">
    <property type="entry name" value="Pept_M16_N"/>
</dbReference>
<feature type="compositionally biased region" description="Basic and acidic residues" evidence="2">
    <location>
        <begin position="260"/>
        <end position="270"/>
    </location>
</feature>
<comment type="similarity">
    <text evidence="1">Belongs to the peptidase M16 family.</text>
</comment>
<comment type="caution">
    <text evidence="5">The sequence shown here is derived from an EMBL/GenBank/DDBJ whole genome shotgun (WGS) entry which is preliminary data.</text>
</comment>
<sequence>MPFFPKLRPFILIVFFISFLLSGVLSGGYFSNAATPSAVTPVSNVALTQGVRKTVLKNGLTVLTKEVHTAPVVSVQVWYRVGSRNEKAGESGISHQLEHLMFKGTTDRPVQFGRLFSALGSQSNAFTSYDETAYFGTVQRDKLEALVTLEADRMESALIGAEQLTSEKRVVISELQGYENSPSYRLNRAVMRAAFPKRAYGLPVGGTKADVQQFTVEQVRNYYKTYYSPDNATLVITGDFATEPVLKTVQKTFGKLPNRGKQDSQTKENSSKTPSSTSTPKKSPSSTSTPKKTPPPSSSSSSTSKKSPIVLKEPGSAALLQVVYPLPNVNHPDVPAIDLMDVILTGGRSSQLYQTLVESGLASSVGASPSELIEPGWYEINVTAAAGQPPSKIAQVLQQSLAQLQQKQVTTEELNRAKTQLQASFVLSNQDITSQATQLGYNQTVAGDYRYVEGYLKAIAKLTAADIQRVAKTYLNPAKQTIGFFEPTLPGGKPGSSSGASSRTVENFSPGKPVDPAELAKYLPPATSATASTQQPLPQQFTLKNGLRVLLLPDHSVPTVNLSGQIDAGAEFDTNQKAGLASLVATNLMNGTQTKNALTLAKTLEDKGVSLGFAASREGVGIGGNGLSANMPILIQTLADVVQNATFPDKQLELTRQRALISLKVQLDDPRGLGRRVFQQAIYPENHPFHSFPTEESLKSVTRADVLRFYQEHYRPDTTTIALVGDFDPNQVKAQFNKAFDKWQVQSKPPTLNLPAVSLPQTMKQLSSVIPGKTEAVTYIGYNGIARKDSRYYSALVLNQILGGDTLSSRLGTEVRDRQGLTYGIYSGFSTGINPGPFLIQMQTAPGDAQKAITSTLALLKQLRDQGITQAELNTAKRSITNSYPVELANPSSVASMILDNAVYGLSQTEIREFPKRIQAVTPVQVQQTIQELIHPDKLVIVTAGPGA</sequence>
<dbReference type="Proteomes" id="UP000762253">
    <property type="component" value="Unassembled WGS sequence"/>
</dbReference>
<evidence type="ECO:0000256" key="2">
    <source>
        <dbReference type="SAM" id="MobiDB-lite"/>
    </source>
</evidence>
<evidence type="ECO:0000256" key="1">
    <source>
        <dbReference type="ARBA" id="ARBA00007261"/>
    </source>
</evidence>
<dbReference type="InterPro" id="IPR050361">
    <property type="entry name" value="MPP/UQCRC_Complex"/>
</dbReference>
<keyword evidence="6" id="KW-1185">Reference proteome</keyword>
<reference evidence="5 6" key="1">
    <citation type="submission" date="2018-06" db="EMBL/GenBank/DDBJ databases">
        <title>Comparative genomics of Brasilonema spp. strains.</title>
        <authorList>
            <person name="Alvarenga D.O."/>
            <person name="Fiore M.F."/>
            <person name="Varani A.M."/>
        </authorList>
    </citation>
    <scope>NUCLEOTIDE SEQUENCE [LARGE SCALE GENOMIC DNA]</scope>
    <source>
        <strain evidence="5 6">UFV-OR1</strain>
    </source>
</reference>
<dbReference type="RefSeq" id="WP_169265815.1">
    <property type="nucleotide sequence ID" value="NZ_QMEC01000059.1"/>
</dbReference>
<accession>A0ABX1MEC4</accession>
<gene>
    <name evidence="5" type="ORF">DP115_16185</name>
</gene>
<dbReference type="Pfam" id="PF05193">
    <property type="entry name" value="Peptidase_M16_C"/>
    <property type="match status" value="2"/>
</dbReference>
<feature type="region of interest" description="Disordered" evidence="2">
    <location>
        <begin position="485"/>
        <end position="513"/>
    </location>
</feature>
<protein>
    <submittedName>
        <fullName evidence="5">Insulinase family protein</fullName>
    </submittedName>
</protein>
<dbReference type="PANTHER" id="PTHR11851:SF49">
    <property type="entry name" value="MITOCHONDRIAL-PROCESSING PEPTIDASE SUBUNIT ALPHA"/>
    <property type="match status" value="1"/>
</dbReference>
<feature type="region of interest" description="Disordered" evidence="2">
    <location>
        <begin position="252"/>
        <end position="309"/>
    </location>
</feature>
<feature type="compositionally biased region" description="Low complexity" evidence="2">
    <location>
        <begin position="271"/>
        <end position="291"/>
    </location>
</feature>
<evidence type="ECO:0000313" key="6">
    <source>
        <dbReference type="Proteomes" id="UP000762253"/>
    </source>
</evidence>
<dbReference type="EMBL" id="QMEC01000059">
    <property type="protein sequence ID" value="NMF64227.1"/>
    <property type="molecule type" value="Genomic_DNA"/>
</dbReference>
<dbReference type="SUPFAM" id="SSF63411">
    <property type="entry name" value="LuxS/MPP-like metallohydrolase"/>
    <property type="match status" value="4"/>
</dbReference>
<dbReference type="Gene3D" id="3.30.830.10">
    <property type="entry name" value="Metalloenzyme, LuxS/M16 peptidase-like"/>
    <property type="match status" value="4"/>
</dbReference>
<feature type="domain" description="Peptidase M16 C-terminal" evidence="4">
    <location>
        <begin position="214"/>
        <end position="421"/>
    </location>
</feature>
<organism evidence="5 6">
    <name type="scientific">Brasilonema octagenarum UFV-OR1</name>
    <dbReference type="NCBI Taxonomy" id="417115"/>
    <lineage>
        <taxon>Bacteria</taxon>
        <taxon>Bacillati</taxon>
        <taxon>Cyanobacteriota</taxon>
        <taxon>Cyanophyceae</taxon>
        <taxon>Nostocales</taxon>
        <taxon>Scytonemataceae</taxon>
        <taxon>Brasilonema</taxon>
        <taxon>Octagenarum group</taxon>
    </lineage>
</organism>
<name>A0ABX1MEC4_9CYAN</name>